<protein>
    <recommendedName>
        <fullName evidence="6">TVP38/TMEM64 family membrane protein</fullName>
    </recommendedName>
</protein>
<sequence>MNLRTTLLMTLISLLLFSFVLFSFLTDTQAIQQWVTEQLPEGPLGYILLLLVLTLFMAIGLPRQVCAFSWGFVAGPLLGAILSTVSATIACILTLLFSRTALSGFFKTRFNKQYHLVHGFFSKDTALKAFIIRLIPAGSNFLTNVLAGASRTPFKPYVLGTFIGFIPQMTIFAMLGAGIRVGNTTQIVASVVMIVIALLLSVYLIKKNKHAKAFKQLDIK</sequence>
<reference evidence="8 9" key="1">
    <citation type="submission" date="2016-10" db="EMBL/GenBank/DDBJ databases">
        <authorList>
            <person name="de Groot N.N."/>
        </authorList>
    </citation>
    <scope>NUCLEOTIDE SEQUENCE [LARGE SCALE GENOMIC DNA]</scope>
    <source>
        <strain evidence="8 9">DSM 19706</strain>
    </source>
</reference>
<feature type="transmembrane region" description="Helical" evidence="6">
    <location>
        <begin position="185"/>
        <end position="205"/>
    </location>
</feature>
<keyword evidence="4 6" id="KW-1133">Transmembrane helix</keyword>
<dbReference type="InterPro" id="IPR015414">
    <property type="entry name" value="TMEM64"/>
</dbReference>
<evidence type="ECO:0000256" key="3">
    <source>
        <dbReference type="ARBA" id="ARBA00022692"/>
    </source>
</evidence>
<dbReference type="Pfam" id="PF09335">
    <property type="entry name" value="VTT_dom"/>
    <property type="match status" value="1"/>
</dbReference>
<evidence type="ECO:0000259" key="7">
    <source>
        <dbReference type="Pfam" id="PF09335"/>
    </source>
</evidence>
<keyword evidence="3 6" id="KW-0812">Transmembrane</keyword>
<feature type="transmembrane region" description="Helical" evidence="6">
    <location>
        <begin position="77"/>
        <end position="97"/>
    </location>
</feature>
<dbReference type="InterPro" id="IPR032816">
    <property type="entry name" value="VTT_dom"/>
</dbReference>
<evidence type="ECO:0000256" key="2">
    <source>
        <dbReference type="ARBA" id="ARBA00022475"/>
    </source>
</evidence>
<comment type="similarity">
    <text evidence="6">Belongs to the TVP38/TMEM64 family.</text>
</comment>
<dbReference type="PANTHER" id="PTHR12677">
    <property type="entry name" value="GOLGI APPARATUS MEMBRANE PROTEIN TVP38-RELATED"/>
    <property type="match status" value="1"/>
</dbReference>
<organism evidence="8 9">
    <name type="scientific">Thalassotalea agarivorans</name>
    <name type="common">Thalassomonas agarivorans</name>
    <dbReference type="NCBI Taxonomy" id="349064"/>
    <lineage>
        <taxon>Bacteria</taxon>
        <taxon>Pseudomonadati</taxon>
        <taxon>Pseudomonadota</taxon>
        <taxon>Gammaproteobacteria</taxon>
        <taxon>Alteromonadales</taxon>
        <taxon>Colwelliaceae</taxon>
        <taxon>Thalassotalea</taxon>
    </lineage>
</organism>
<dbReference type="AlphaFoldDB" id="A0A1I0E3P1"/>
<dbReference type="EMBL" id="FOHK01000007">
    <property type="protein sequence ID" value="SET39253.1"/>
    <property type="molecule type" value="Genomic_DNA"/>
</dbReference>
<dbReference type="PANTHER" id="PTHR12677:SF59">
    <property type="entry name" value="GOLGI APPARATUS MEMBRANE PROTEIN TVP38-RELATED"/>
    <property type="match status" value="1"/>
</dbReference>
<evidence type="ECO:0000256" key="1">
    <source>
        <dbReference type="ARBA" id="ARBA00004651"/>
    </source>
</evidence>
<keyword evidence="5 6" id="KW-0472">Membrane</keyword>
<evidence type="ECO:0000313" key="9">
    <source>
        <dbReference type="Proteomes" id="UP000199308"/>
    </source>
</evidence>
<dbReference type="GO" id="GO:0005886">
    <property type="term" value="C:plasma membrane"/>
    <property type="evidence" value="ECO:0007669"/>
    <property type="project" value="UniProtKB-SubCell"/>
</dbReference>
<evidence type="ECO:0000256" key="4">
    <source>
        <dbReference type="ARBA" id="ARBA00022989"/>
    </source>
</evidence>
<feature type="transmembrane region" description="Helical" evidence="6">
    <location>
        <begin position="46"/>
        <end position="65"/>
    </location>
</feature>
<dbReference type="Proteomes" id="UP000199308">
    <property type="component" value="Unassembled WGS sequence"/>
</dbReference>
<dbReference type="STRING" id="349064.SAMN05660429_01704"/>
<keyword evidence="9" id="KW-1185">Reference proteome</keyword>
<proteinExistence type="inferred from homology"/>
<evidence type="ECO:0000256" key="6">
    <source>
        <dbReference type="RuleBase" id="RU366058"/>
    </source>
</evidence>
<evidence type="ECO:0000256" key="5">
    <source>
        <dbReference type="ARBA" id="ARBA00023136"/>
    </source>
</evidence>
<name>A0A1I0E3P1_THASX</name>
<comment type="caution">
    <text evidence="6">Lacks conserved residue(s) required for the propagation of feature annotation.</text>
</comment>
<evidence type="ECO:0000313" key="8">
    <source>
        <dbReference type="EMBL" id="SET39253.1"/>
    </source>
</evidence>
<feature type="domain" description="VTT" evidence="7">
    <location>
        <begin position="61"/>
        <end position="177"/>
    </location>
</feature>
<gene>
    <name evidence="8" type="ORF">SAMN05660429_01704</name>
</gene>
<comment type="subcellular location">
    <subcellularLocation>
        <location evidence="1 6">Cell membrane</location>
        <topology evidence="1 6">Multi-pass membrane protein</topology>
    </subcellularLocation>
</comment>
<feature type="transmembrane region" description="Helical" evidence="6">
    <location>
        <begin position="157"/>
        <end position="179"/>
    </location>
</feature>
<keyword evidence="2 6" id="KW-1003">Cell membrane</keyword>
<accession>A0A1I0E3P1</accession>